<comment type="caution">
    <text evidence="1">The sequence shown here is derived from an EMBL/GenBank/DDBJ whole genome shotgun (WGS) entry which is preliminary data.</text>
</comment>
<dbReference type="OrthoDB" id="2987506at2759"/>
<dbReference type="EMBL" id="MLYV02000846">
    <property type="protein sequence ID" value="PSR76413.1"/>
    <property type="molecule type" value="Genomic_DNA"/>
</dbReference>
<protein>
    <submittedName>
        <fullName evidence="1">Uncharacterized protein</fullName>
    </submittedName>
</protein>
<accession>A0A2R6NTL1</accession>
<reference evidence="1 2" key="1">
    <citation type="submission" date="2018-02" db="EMBL/GenBank/DDBJ databases">
        <title>Genome sequence of the basidiomycete white-rot fungus Phlebia centrifuga.</title>
        <authorList>
            <person name="Granchi Z."/>
            <person name="Peng M."/>
            <person name="de Vries R.P."/>
            <person name="Hilden K."/>
            <person name="Makela M.R."/>
            <person name="Grigoriev I."/>
            <person name="Riley R."/>
        </authorList>
    </citation>
    <scope>NUCLEOTIDE SEQUENCE [LARGE SCALE GENOMIC DNA]</scope>
    <source>
        <strain evidence="1 2">FBCC195</strain>
    </source>
</reference>
<organism evidence="1 2">
    <name type="scientific">Hermanssonia centrifuga</name>
    <dbReference type="NCBI Taxonomy" id="98765"/>
    <lineage>
        <taxon>Eukaryota</taxon>
        <taxon>Fungi</taxon>
        <taxon>Dikarya</taxon>
        <taxon>Basidiomycota</taxon>
        <taxon>Agaricomycotina</taxon>
        <taxon>Agaricomycetes</taxon>
        <taxon>Polyporales</taxon>
        <taxon>Meruliaceae</taxon>
        <taxon>Hermanssonia</taxon>
    </lineage>
</organism>
<name>A0A2R6NTL1_9APHY</name>
<keyword evidence="2" id="KW-1185">Reference proteome</keyword>
<evidence type="ECO:0000313" key="2">
    <source>
        <dbReference type="Proteomes" id="UP000186601"/>
    </source>
</evidence>
<dbReference type="Proteomes" id="UP000186601">
    <property type="component" value="Unassembled WGS sequence"/>
</dbReference>
<sequence length="446" mass="49313">MSTYTLTVNVNSDDVLRLKQAGYKLCIAKRVNGKYDVVWSGADFLVKNTFKWDSEFQVFGSQTFEGGLQVSADTEEQDIKFGETCTLDQYGRMRPAHGSADPKSGVLHVENNYRLMHIGVNAKLGKSWSPIYLSEQPFYTGKVDLTPVEKVMIWFDSKSATGTMLVDAITDCLELDFTGNTAPQTVLYASDPNTPGKGGWQRAEQIVLSSTYHINSDTFSFEPPSVSLLAKLTDIINSQKDVQLSKLSVSALVEFHGSGAAQQFAQYALEHQPNGVRTWEFTHSGHIVESKLKAQKDLQDDLAVRFLQDAYLGVLYSFQGSKYKRLSFDIHGRSSSPTPTPYWEKSSGELVIRYGNVTDAANAALGIPLLTKTGQSIYIANVHSDNDEWVRVRLALVNPSGNVPQDRQAVVDPLAAALFGGKLFFEHPPLFPNAPDRVLGLVKWGK</sequence>
<dbReference type="AlphaFoldDB" id="A0A2R6NTL1"/>
<gene>
    <name evidence="1" type="ORF">PHLCEN_2v8448</name>
</gene>
<evidence type="ECO:0000313" key="1">
    <source>
        <dbReference type="EMBL" id="PSR76413.1"/>
    </source>
</evidence>
<proteinExistence type="predicted"/>